<feature type="compositionally biased region" description="Polar residues" evidence="2">
    <location>
        <begin position="1"/>
        <end position="11"/>
    </location>
</feature>
<dbReference type="Proteomes" id="UP001287286">
    <property type="component" value="Unassembled WGS sequence"/>
</dbReference>
<comment type="caution">
    <text evidence="3">The sequence shown here is derived from an EMBL/GenBank/DDBJ whole genome shotgun (WGS) entry which is preliminary data.</text>
</comment>
<keyword evidence="4" id="KW-1185">Reference proteome</keyword>
<name>A0ABR0BFT4_PURLI</name>
<feature type="region of interest" description="Disordered" evidence="2">
    <location>
        <begin position="1"/>
        <end position="25"/>
    </location>
</feature>
<gene>
    <name evidence="3" type="ORF">Purlil1_12823</name>
</gene>
<proteinExistence type="inferred from homology"/>
<organism evidence="3 4">
    <name type="scientific">Purpureocillium lilacinum</name>
    <name type="common">Paecilomyces lilacinus</name>
    <dbReference type="NCBI Taxonomy" id="33203"/>
    <lineage>
        <taxon>Eukaryota</taxon>
        <taxon>Fungi</taxon>
        <taxon>Dikarya</taxon>
        <taxon>Ascomycota</taxon>
        <taxon>Pezizomycotina</taxon>
        <taxon>Sordariomycetes</taxon>
        <taxon>Hypocreomycetidae</taxon>
        <taxon>Hypocreales</taxon>
        <taxon>Ophiocordycipitaceae</taxon>
        <taxon>Purpureocillium</taxon>
    </lineage>
</organism>
<reference evidence="3 4" key="1">
    <citation type="journal article" date="2024" name="Microbiol. Resour. Announc.">
        <title>Genome annotations for the ascomycete fungi Trichoderma harzianum, Trichoderma aggressivum, and Purpureocillium lilacinum.</title>
        <authorList>
            <person name="Beijen E.P.W."/>
            <person name="Ohm R.A."/>
        </authorList>
    </citation>
    <scope>NUCLEOTIDE SEQUENCE [LARGE SCALE GENOMIC DNA]</scope>
    <source>
        <strain evidence="3 4">CBS 150709</strain>
    </source>
</reference>
<evidence type="ECO:0000256" key="1">
    <source>
        <dbReference type="ARBA" id="ARBA00038158"/>
    </source>
</evidence>
<comment type="similarity">
    <text evidence="1">Belongs to the methyltransferase superfamily. LaeA methyltransferase family.</text>
</comment>
<dbReference type="PANTHER" id="PTHR43591">
    <property type="entry name" value="METHYLTRANSFERASE"/>
    <property type="match status" value="1"/>
</dbReference>
<dbReference type="SUPFAM" id="SSF53335">
    <property type="entry name" value="S-adenosyl-L-methionine-dependent methyltransferases"/>
    <property type="match status" value="1"/>
</dbReference>
<protein>
    <recommendedName>
        <fullName evidence="5">Methyltransferase domain-containing protein</fullName>
    </recommendedName>
</protein>
<evidence type="ECO:0008006" key="5">
    <source>
        <dbReference type="Google" id="ProtNLM"/>
    </source>
</evidence>
<sequence>MSDANNATITPDENKQDESSQALPSDLGSIASSLTSIATDILQGEVGEGRRTYAVYGKEEYGFPMDDQELERMDICHTKYSALLDKRHFLSPVGPHPQRILDLGCGTGIWCIDVADLYPSAEVVGVDKAPTQPLWVPPNCSFELDDIEQTWTWRDETADFIFSRDLILSIRDFPALIGQHLKPGGWLEFHCVTGVLMSDDDTIPANSAFRQFSNTLKVACAAFGTPVDDPTHWKEWFESRGFTGVTEQVFKMPCSPWPKDRRLKVIGAWEQHNLLNNLEGMVMRLFQKGLGWSEEKITVFLADLRRDIRNLGIHAYWPFYTVYGQKPLNGPSNP</sequence>
<dbReference type="Gene3D" id="3.40.50.150">
    <property type="entry name" value="Vaccinia Virus protein VP39"/>
    <property type="match status" value="1"/>
</dbReference>
<evidence type="ECO:0000313" key="3">
    <source>
        <dbReference type="EMBL" id="KAK4074932.1"/>
    </source>
</evidence>
<evidence type="ECO:0000256" key="2">
    <source>
        <dbReference type="SAM" id="MobiDB-lite"/>
    </source>
</evidence>
<dbReference type="InterPro" id="IPR029063">
    <property type="entry name" value="SAM-dependent_MTases_sf"/>
</dbReference>
<accession>A0ABR0BFT4</accession>
<dbReference type="EMBL" id="JAWRVI010000136">
    <property type="protein sequence ID" value="KAK4074932.1"/>
    <property type="molecule type" value="Genomic_DNA"/>
</dbReference>
<dbReference type="PANTHER" id="PTHR43591:SF31">
    <property type="entry name" value="LAEA-LIKE, PUTATIVE (AFU_ORTHOLOGUE AFUA_8G01930)-RELATED"/>
    <property type="match status" value="1"/>
</dbReference>
<dbReference type="Pfam" id="PF13489">
    <property type="entry name" value="Methyltransf_23"/>
    <property type="match status" value="1"/>
</dbReference>
<dbReference type="CDD" id="cd02440">
    <property type="entry name" value="AdoMet_MTases"/>
    <property type="match status" value="1"/>
</dbReference>
<evidence type="ECO:0000313" key="4">
    <source>
        <dbReference type="Proteomes" id="UP001287286"/>
    </source>
</evidence>